<dbReference type="InterPro" id="IPR013963">
    <property type="entry name" value="DASH_Dad2"/>
</dbReference>
<dbReference type="EMBL" id="CANTFL010000553">
    <property type="protein sequence ID" value="CAI5724422.1"/>
    <property type="molecule type" value="Genomic_DNA"/>
</dbReference>
<dbReference type="GO" id="GO:0000278">
    <property type="term" value="P:mitotic cell cycle"/>
    <property type="evidence" value="ECO:0007669"/>
    <property type="project" value="InterPro"/>
</dbReference>
<dbReference type="AlphaFoldDB" id="A0AAV0TMH6"/>
<gene>
    <name evidence="2" type="ORF">HBR001_LOCUS3356</name>
</gene>
<accession>A0AAV0TMH6</accession>
<evidence type="ECO:0000256" key="1">
    <source>
        <dbReference type="SAM" id="MobiDB-lite"/>
    </source>
</evidence>
<name>A0AAV0TMH6_HYABA</name>
<evidence type="ECO:0000313" key="2">
    <source>
        <dbReference type="EMBL" id="CAI5724422.1"/>
    </source>
</evidence>
<comment type="caution">
    <text evidence="2">The sequence shown here is derived from an EMBL/GenBank/DDBJ whole genome shotgun (WGS) entry which is preliminary data.</text>
</comment>
<organism evidence="2 3">
    <name type="scientific">Hyaloperonospora brassicae</name>
    <name type="common">Brassica downy mildew</name>
    <name type="synonym">Peronospora brassicae</name>
    <dbReference type="NCBI Taxonomy" id="162125"/>
    <lineage>
        <taxon>Eukaryota</taxon>
        <taxon>Sar</taxon>
        <taxon>Stramenopiles</taxon>
        <taxon>Oomycota</taxon>
        <taxon>Peronosporomycetes</taxon>
        <taxon>Peronosporales</taxon>
        <taxon>Peronosporaceae</taxon>
        <taxon>Hyaloperonospora</taxon>
    </lineage>
</organism>
<evidence type="ECO:0000313" key="3">
    <source>
        <dbReference type="Proteomes" id="UP001162031"/>
    </source>
</evidence>
<dbReference type="GO" id="GO:0072686">
    <property type="term" value="C:mitotic spindle"/>
    <property type="evidence" value="ECO:0007669"/>
    <property type="project" value="InterPro"/>
</dbReference>
<dbReference type="GO" id="GO:0042729">
    <property type="term" value="C:DASH complex"/>
    <property type="evidence" value="ECO:0007669"/>
    <property type="project" value="InterPro"/>
</dbReference>
<keyword evidence="3" id="KW-1185">Reference proteome</keyword>
<feature type="region of interest" description="Disordered" evidence="1">
    <location>
        <begin position="63"/>
        <end position="84"/>
    </location>
</feature>
<dbReference type="Pfam" id="PF08654">
    <property type="entry name" value="DASH_Dad2"/>
    <property type="match status" value="1"/>
</dbReference>
<dbReference type="Proteomes" id="UP001162031">
    <property type="component" value="Unassembled WGS sequence"/>
</dbReference>
<proteinExistence type="predicted"/>
<evidence type="ECO:0008006" key="4">
    <source>
        <dbReference type="Google" id="ProtNLM"/>
    </source>
</evidence>
<protein>
    <recommendedName>
        <fullName evidence="4">Outer kinetochore protein DAD2</fullName>
    </recommendedName>
</protein>
<sequence length="84" mass="9193">MTANKNEEVAALEALRDSSAELVRYLDSINEKMLQMNHQNELSLRVLDNWSSVIAISKLHSDSAATAGATGRPQVEKALVRTSP</sequence>
<feature type="compositionally biased region" description="Basic and acidic residues" evidence="1">
    <location>
        <begin position="74"/>
        <end position="84"/>
    </location>
</feature>
<reference evidence="2" key="1">
    <citation type="submission" date="2022-12" db="EMBL/GenBank/DDBJ databases">
        <authorList>
            <person name="Webb A."/>
        </authorList>
    </citation>
    <scope>NUCLEOTIDE SEQUENCE</scope>
    <source>
        <strain evidence="2">Hp1</strain>
    </source>
</reference>